<feature type="domain" description="EamA" evidence="2">
    <location>
        <begin position="17"/>
        <end position="144"/>
    </location>
</feature>
<accession>A0A3N7HPI1</accession>
<dbReference type="AlphaFoldDB" id="A0A3N7HPI1"/>
<feature type="transmembrane region" description="Helical" evidence="1">
    <location>
        <begin position="45"/>
        <end position="62"/>
    </location>
</feature>
<dbReference type="SUPFAM" id="SSF103481">
    <property type="entry name" value="Multidrug resistance efflux transporter EmrE"/>
    <property type="match status" value="2"/>
</dbReference>
<feature type="transmembrane region" description="Helical" evidence="1">
    <location>
        <begin position="280"/>
        <end position="299"/>
    </location>
</feature>
<organism evidence="3 4">
    <name type="scientific">Piscinibacter terrae</name>
    <dbReference type="NCBI Taxonomy" id="2496871"/>
    <lineage>
        <taxon>Bacteria</taxon>
        <taxon>Pseudomonadati</taxon>
        <taxon>Pseudomonadota</taxon>
        <taxon>Betaproteobacteria</taxon>
        <taxon>Burkholderiales</taxon>
        <taxon>Sphaerotilaceae</taxon>
        <taxon>Piscinibacter</taxon>
    </lineage>
</organism>
<feature type="transmembrane region" description="Helical" evidence="1">
    <location>
        <begin position="225"/>
        <end position="245"/>
    </location>
</feature>
<evidence type="ECO:0000259" key="2">
    <source>
        <dbReference type="Pfam" id="PF00892"/>
    </source>
</evidence>
<comment type="caution">
    <text evidence="3">The sequence shown here is derived from an EMBL/GenBank/DDBJ whole genome shotgun (WGS) entry which is preliminary data.</text>
</comment>
<keyword evidence="1" id="KW-1133">Transmembrane helix</keyword>
<dbReference type="RefSeq" id="WP_124540506.1">
    <property type="nucleotide sequence ID" value="NZ_QUSW01000003.1"/>
</dbReference>
<feature type="transmembrane region" description="Helical" evidence="1">
    <location>
        <begin position="99"/>
        <end position="121"/>
    </location>
</feature>
<evidence type="ECO:0000313" key="4">
    <source>
        <dbReference type="Proteomes" id="UP000267464"/>
    </source>
</evidence>
<feature type="transmembrane region" description="Helical" evidence="1">
    <location>
        <begin position="74"/>
        <end position="93"/>
    </location>
</feature>
<proteinExistence type="predicted"/>
<evidence type="ECO:0000313" key="3">
    <source>
        <dbReference type="EMBL" id="RQP24060.1"/>
    </source>
</evidence>
<feature type="transmembrane region" description="Helical" evidence="1">
    <location>
        <begin position="128"/>
        <end position="145"/>
    </location>
</feature>
<feature type="transmembrane region" description="Helical" evidence="1">
    <location>
        <begin position="12"/>
        <end position="33"/>
    </location>
</feature>
<sequence length="305" mass="32182">MPPVPTSRPTSHPIVPVLALMFNALVWGCSWWPFRQLQAQGLHPLWATVMVYVVAVTSIGLVRPQAFSQLARTPTLWILVVASGCTNAAFNWAVSIGDVVRVVLLFYLMPLWTVLLARVLLHEPLTPMAGIRVVGALVGAGIVLWPEGRGLSWDALPYPRALPDWLGVAGGFSFALNNVMLRREAARPQEGRALAMFTGGVVVSATLAATLSSQGMAPWPPALTGWWAMVALVLAAVFILSNLSLQYGAARLPANVTSVVMLSEVVFASVSAVALGGGRLTVPLVMGGALIIGAALLAASQGGNH</sequence>
<keyword evidence="1" id="KW-0472">Membrane</keyword>
<reference evidence="3 4" key="1">
    <citation type="submission" date="2018-08" db="EMBL/GenBank/DDBJ databases">
        <authorList>
            <person name="Khan S.A."/>
            <person name="Jeon C.O."/>
            <person name="Chun B.H."/>
            <person name="Jeong S.E."/>
        </authorList>
    </citation>
    <scope>NUCLEOTIDE SEQUENCE [LARGE SCALE GENOMIC DNA]</scope>
    <source>
        <strain evidence="3 4">S-16</strain>
    </source>
</reference>
<dbReference type="GO" id="GO:0016020">
    <property type="term" value="C:membrane"/>
    <property type="evidence" value="ECO:0007669"/>
    <property type="project" value="InterPro"/>
</dbReference>
<dbReference type="EMBL" id="QUSW01000003">
    <property type="protein sequence ID" value="RQP24060.1"/>
    <property type="molecule type" value="Genomic_DNA"/>
</dbReference>
<keyword evidence="1" id="KW-0812">Transmembrane</keyword>
<dbReference type="OrthoDB" id="5295396at2"/>
<keyword evidence="4" id="KW-1185">Reference proteome</keyword>
<dbReference type="Proteomes" id="UP000267464">
    <property type="component" value="Unassembled WGS sequence"/>
</dbReference>
<reference evidence="3 4" key="2">
    <citation type="submission" date="2018-12" db="EMBL/GenBank/DDBJ databases">
        <title>Rhizobacter gummiphilus sp. nov., a rubber-degrading bacterium isolated from the soil of a botanical garden in Japan.</title>
        <authorList>
            <person name="Shunsuke S.S."/>
        </authorList>
    </citation>
    <scope>NUCLEOTIDE SEQUENCE [LARGE SCALE GENOMIC DNA]</scope>
    <source>
        <strain evidence="3 4">S-16</strain>
    </source>
</reference>
<feature type="transmembrane region" description="Helical" evidence="1">
    <location>
        <begin position="252"/>
        <end position="274"/>
    </location>
</feature>
<protein>
    <submittedName>
        <fullName evidence="3">EamA family transporter</fullName>
    </submittedName>
</protein>
<feature type="transmembrane region" description="Helical" evidence="1">
    <location>
        <begin position="193"/>
        <end position="213"/>
    </location>
</feature>
<feature type="transmembrane region" description="Helical" evidence="1">
    <location>
        <begin position="165"/>
        <end position="181"/>
    </location>
</feature>
<dbReference type="Pfam" id="PF00892">
    <property type="entry name" value="EamA"/>
    <property type="match status" value="1"/>
</dbReference>
<dbReference type="InterPro" id="IPR000620">
    <property type="entry name" value="EamA_dom"/>
</dbReference>
<gene>
    <name evidence="3" type="ORF">DZC73_12030</name>
</gene>
<evidence type="ECO:0000256" key="1">
    <source>
        <dbReference type="SAM" id="Phobius"/>
    </source>
</evidence>
<dbReference type="PANTHER" id="PTHR22911">
    <property type="entry name" value="ACYL-MALONYL CONDENSING ENZYME-RELATED"/>
    <property type="match status" value="1"/>
</dbReference>
<dbReference type="InterPro" id="IPR037185">
    <property type="entry name" value="EmrE-like"/>
</dbReference>
<dbReference type="PANTHER" id="PTHR22911:SF79">
    <property type="entry name" value="MOBA-LIKE NTP TRANSFERASE DOMAIN-CONTAINING PROTEIN"/>
    <property type="match status" value="1"/>
</dbReference>
<name>A0A3N7HPI1_9BURK</name>